<evidence type="ECO:0000313" key="2">
    <source>
        <dbReference type="EMBL" id="KAJ3644362.1"/>
    </source>
</evidence>
<feature type="compositionally biased region" description="Polar residues" evidence="1">
    <location>
        <begin position="1"/>
        <end position="15"/>
    </location>
</feature>
<comment type="caution">
    <text evidence="2">The sequence shown here is derived from an EMBL/GenBank/DDBJ whole genome shotgun (WGS) entry which is preliminary data.</text>
</comment>
<dbReference type="InterPro" id="IPR016024">
    <property type="entry name" value="ARM-type_fold"/>
</dbReference>
<protein>
    <submittedName>
        <fullName evidence="2">Uncharacterized protein</fullName>
    </submittedName>
</protein>
<organism evidence="2 3">
    <name type="scientific">Zophobas morio</name>
    <dbReference type="NCBI Taxonomy" id="2755281"/>
    <lineage>
        <taxon>Eukaryota</taxon>
        <taxon>Metazoa</taxon>
        <taxon>Ecdysozoa</taxon>
        <taxon>Arthropoda</taxon>
        <taxon>Hexapoda</taxon>
        <taxon>Insecta</taxon>
        <taxon>Pterygota</taxon>
        <taxon>Neoptera</taxon>
        <taxon>Endopterygota</taxon>
        <taxon>Coleoptera</taxon>
        <taxon>Polyphaga</taxon>
        <taxon>Cucujiformia</taxon>
        <taxon>Tenebrionidae</taxon>
        <taxon>Zophobas</taxon>
    </lineage>
</organism>
<evidence type="ECO:0000313" key="3">
    <source>
        <dbReference type="Proteomes" id="UP001168821"/>
    </source>
</evidence>
<gene>
    <name evidence="2" type="ORF">Zmor_027027</name>
</gene>
<name>A0AA38M6G5_9CUCU</name>
<reference evidence="2" key="1">
    <citation type="journal article" date="2023" name="G3 (Bethesda)">
        <title>Whole genome assemblies of Zophobas morio and Tenebrio molitor.</title>
        <authorList>
            <person name="Kaur S."/>
            <person name="Stinson S.A."/>
            <person name="diCenzo G.C."/>
        </authorList>
    </citation>
    <scope>NUCLEOTIDE SEQUENCE</scope>
    <source>
        <strain evidence="2">QUZm001</strain>
    </source>
</reference>
<feature type="region of interest" description="Disordered" evidence="1">
    <location>
        <begin position="1"/>
        <end position="24"/>
    </location>
</feature>
<proteinExistence type="predicted"/>
<keyword evidence="3" id="KW-1185">Reference proteome</keyword>
<evidence type="ECO:0000256" key="1">
    <source>
        <dbReference type="SAM" id="MobiDB-lite"/>
    </source>
</evidence>
<dbReference type="Gene3D" id="1.25.10.10">
    <property type="entry name" value="Leucine-rich Repeat Variant"/>
    <property type="match status" value="1"/>
</dbReference>
<dbReference type="InterPro" id="IPR011989">
    <property type="entry name" value="ARM-like"/>
</dbReference>
<dbReference type="EMBL" id="JALNTZ010000008">
    <property type="protein sequence ID" value="KAJ3644362.1"/>
    <property type="molecule type" value="Genomic_DNA"/>
</dbReference>
<dbReference type="Proteomes" id="UP001168821">
    <property type="component" value="Unassembled WGS sequence"/>
</dbReference>
<dbReference type="SUPFAM" id="SSF48371">
    <property type="entry name" value="ARM repeat"/>
    <property type="match status" value="1"/>
</dbReference>
<accession>A0AA38M6G5</accession>
<dbReference type="AlphaFoldDB" id="A0AA38M6G5"/>
<sequence>MAKIPQMNNVSGSKSNKSDSQDTKNNNIILNEFGKLSIEDDHNLARNSSQRTDKPNFIEENHPIETEEWIVFLQKSMEEVMCGDLTSLTQPSLTNIIVSPLRNTNTSSKVLNYVTKLLSISFVLKSVSQDSKDRIKKVYLDVKLVPNLVYSSKQIMKIKSENSSSSSVSLSNTPLPHRDIYRSVSDLTDVDIQSLEYIYTLITHLVHLDNEFLLQLCDSLAVLNVFAILRSFLIVCKSRVQIIMDLLAIFTHILRVFPENVELIEKIILNETVEDSAVNFVELLRYNHPVMQERACLFLQYLGKYLTTNKIETLWNEIVRETLEALMYDSNENVRNAADKTVDELKYKEFYKQKSVNII</sequence>